<gene>
    <name evidence="5" type="ORF">MICPUN_64550</name>
</gene>
<evidence type="ECO:0000256" key="1">
    <source>
        <dbReference type="ARBA" id="ARBA00022737"/>
    </source>
</evidence>
<dbReference type="SMART" id="SM00028">
    <property type="entry name" value="TPR"/>
    <property type="match status" value="3"/>
</dbReference>
<dbReference type="AlphaFoldDB" id="C1EIE8"/>
<dbReference type="STRING" id="296587.C1EIE8"/>
<keyword evidence="1" id="KW-0677">Repeat</keyword>
<dbReference type="OrthoDB" id="204058at2759"/>
<reference evidence="5 6" key="1">
    <citation type="journal article" date="2009" name="Science">
        <title>Green evolution and dynamic adaptations revealed by genomes of the marine picoeukaryotes Micromonas.</title>
        <authorList>
            <person name="Worden A.Z."/>
            <person name="Lee J.H."/>
            <person name="Mock T."/>
            <person name="Rouze P."/>
            <person name="Simmons M.P."/>
            <person name="Aerts A.L."/>
            <person name="Allen A.E."/>
            <person name="Cuvelier M.L."/>
            <person name="Derelle E."/>
            <person name="Everett M.V."/>
            <person name="Foulon E."/>
            <person name="Grimwood J."/>
            <person name="Gundlach H."/>
            <person name="Henrissat B."/>
            <person name="Napoli C."/>
            <person name="McDonald S.M."/>
            <person name="Parker M.S."/>
            <person name="Rombauts S."/>
            <person name="Salamov A."/>
            <person name="Von Dassow P."/>
            <person name="Badger J.H."/>
            <person name="Coutinho P.M."/>
            <person name="Demir E."/>
            <person name="Dubchak I."/>
            <person name="Gentemann C."/>
            <person name="Eikrem W."/>
            <person name="Gready J.E."/>
            <person name="John U."/>
            <person name="Lanier W."/>
            <person name="Lindquist E.A."/>
            <person name="Lucas S."/>
            <person name="Mayer K.F."/>
            <person name="Moreau H."/>
            <person name="Not F."/>
            <person name="Otillar R."/>
            <person name="Panaud O."/>
            <person name="Pangilinan J."/>
            <person name="Paulsen I."/>
            <person name="Piegu B."/>
            <person name="Poliakov A."/>
            <person name="Robbens S."/>
            <person name="Schmutz J."/>
            <person name="Toulza E."/>
            <person name="Wyss T."/>
            <person name="Zelensky A."/>
            <person name="Zhou K."/>
            <person name="Armbrust E.V."/>
            <person name="Bhattacharya D."/>
            <person name="Goodenough U.W."/>
            <person name="Van de Peer Y."/>
            <person name="Grigoriev I.V."/>
        </authorList>
    </citation>
    <scope>NUCLEOTIDE SEQUENCE [LARGE SCALE GENOMIC DNA]</scope>
    <source>
        <strain evidence="6">RCC299 / NOUM17</strain>
    </source>
</reference>
<feature type="region of interest" description="Disordered" evidence="4">
    <location>
        <begin position="17"/>
        <end position="54"/>
    </location>
</feature>
<dbReference type="InParanoid" id="C1EIE8"/>
<keyword evidence="6" id="KW-1185">Reference proteome</keyword>
<dbReference type="Gene3D" id="1.25.40.10">
    <property type="entry name" value="Tetratricopeptide repeat domain"/>
    <property type="match status" value="1"/>
</dbReference>
<organism evidence="5 6">
    <name type="scientific">Micromonas commoda (strain RCC299 / NOUM17 / CCMP2709)</name>
    <name type="common">Picoplanktonic green alga</name>
    <dbReference type="NCBI Taxonomy" id="296587"/>
    <lineage>
        <taxon>Eukaryota</taxon>
        <taxon>Viridiplantae</taxon>
        <taxon>Chlorophyta</taxon>
        <taxon>Mamiellophyceae</taxon>
        <taxon>Mamiellales</taxon>
        <taxon>Mamiellaceae</taxon>
        <taxon>Micromonas</taxon>
    </lineage>
</organism>
<dbReference type="KEGG" id="mis:MICPUN_64550"/>
<dbReference type="Proteomes" id="UP000002009">
    <property type="component" value="Chromosome 15"/>
</dbReference>
<evidence type="ECO:0000256" key="4">
    <source>
        <dbReference type="SAM" id="MobiDB-lite"/>
    </source>
</evidence>
<evidence type="ECO:0000313" key="6">
    <source>
        <dbReference type="Proteomes" id="UP000002009"/>
    </source>
</evidence>
<dbReference type="InterPro" id="IPR019734">
    <property type="entry name" value="TPR_rpt"/>
</dbReference>
<dbReference type="InterPro" id="IPR050498">
    <property type="entry name" value="Ycf3"/>
</dbReference>
<dbReference type="RefSeq" id="XP_002506411.1">
    <property type="nucleotide sequence ID" value="XM_002506365.1"/>
</dbReference>
<dbReference type="GO" id="GO:0046813">
    <property type="term" value="P:receptor-mediated virion attachment to host cell"/>
    <property type="evidence" value="ECO:0007669"/>
    <property type="project" value="TreeGrafter"/>
</dbReference>
<evidence type="ECO:0000256" key="2">
    <source>
        <dbReference type="ARBA" id="ARBA00022803"/>
    </source>
</evidence>
<proteinExistence type="predicted"/>
<dbReference type="EMBL" id="CP001333">
    <property type="protein sequence ID" value="ACO67669.1"/>
    <property type="molecule type" value="Genomic_DNA"/>
</dbReference>
<feature type="repeat" description="TPR" evidence="3">
    <location>
        <begin position="131"/>
        <end position="164"/>
    </location>
</feature>
<feature type="compositionally biased region" description="Low complexity" evidence="4">
    <location>
        <begin position="42"/>
        <end position="54"/>
    </location>
</feature>
<accession>C1EIE8</accession>
<sequence length="389" mass="40871">MSSLSLACAPTPLARRRLSRAETRAPAVRAASARGTIDDDTSASSDTPTAAAPVGRRSSLLAAATAMTTSAMTSFAPVPPRSFAASADAFGTTTNMRALAKAFEEAMAAGADYDAADRAWTKAIELAPLNSAAWSNRGTKRLQAGRWADARADLERSVELSPDQNNPDPLTLNNLGNAEGALGNWDAAMADYLEASKDPSREMESIALANLALAKFQVNDVDGSLRVARTILRRDPEFWDVRALATAALWASGRETDAEAEWQALCRSGRGFGAPVSAENARDGRGGIEGDVAYAARLLEQQVAQQAAVVRGTIGADGARRDGREFGGNGGGGGGGGMGENAPCRMYESTAIVAPRWPPRCTAALDAFLKVARVGEALDYDGVVKRYEF</sequence>
<dbReference type="InterPro" id="IPR011990">
    <property type="entry name" value="TPR-like_helical_dom_sf"/>
</dbReference>
<dbReference type="GeneID" id="8249520"/>
<dbReference type="PROSITE" id="PS50005">
    <property type="entry name" value="TPR"/>
    <property type="match status" value="1"/>
</dbReference>
<protein>
    <submittedName>
        <fullName evidence="5">Uncharacterized protein</fullName>
    </submittedName>
</protein>
<name>C1EIE8_MICCC</name>
<evidence type="ECO:0000313" key="5">
    <source>
        <dbReference type="EMBL" id="ACO67669.1"/>
    </source>
</evidence>
<dbReference type="PANTHER" id="PTHR44858:SF1">
    <property type="entry name" value="UDP-N-ACETYLGLUCOSAMINE--PEPTIDE N-ACETYLGLUCOSAMINYLTRANSFERASE SPINDLY-RELATED"/>
    <property type="match status" value="1"/>
</dbReference>
<dbReference type="PANTHER" id="PTHR44858">
    <property type="entry name" value="TETRATRICOPEPTIDE REPEAT PROTEIN 6"/>
    <property type="match status" value="1"/>
</dbReference>
<evidence type="ECO:0000256" key="3">
    <source>
        <dbReference type="PROSITE-ProRule" id="PRU00339"/>
    </source>
</evidence>
<dbReference type="SUPFAM" id="SSF48452">
    <property type="entry name" value="TPR-like"/>
    <property type="match status" value="1"/>
</dbReference>
<keyword evidence="2 3" id="KW-0802">TPR repeat</keyword>